<dbReference type="GO" id="GO:0009102">
    <property type="term" value="P:biotin biosynthetic process"/>
    <property type="evidence" value="ECO:0007669"/>
    <property type="project" value="UniProtKB-UniRule"/>
</dbReference>
<keyword evidence="13" id="KW-1185">Reference proteome</keyword>
<dbReference type="Gene3D" id="3.40.640.10">
    <property type="entry name" value="Type I PLP-dependent aspartate aminotransferase-like (Major domain)"/>
    <property type="match status" value="1"/>
</dbReference>
<dbReference type="InterPro" id="IPR015421">
    <property type="entry name" value="PyrdxlP-dep_Trfase_major"/>
</dbReference>
<feature type="domain" description="Aminotransferase class I/classII large" evidence="11">
    <location>
        <begin position="38"/>
        <end position="378"/>
    </location>
</feature>
<evidence type="ECO:0000256" key="5">
    <source>
        <dbReference type="ARBA" id="ARBA00022679"/>
    </source>
</evidence>
<dbReference type="Pfam" id="PF00155">
    <property type="entry name" value="Aminotran_1_2"/>
    <property type="match status" value="1"/>
</dbReference>
<accession>A0A7X6ID91</accession>
<evidence type="ECO:0000256" key="4">
    <source>
        <dbReference type="ARBA" id="ARBA00011738"/>
    </source>
</evidence>
<evidence type="ECO:0000256" key="10">
    <source>
        <dbReference type="RuleBase" id="RU003693"/>
    </source>
</evidence>
<comment type="pathway">
    <text evidence="2 10">Cofactor biosynthesis; biotin biosynthesis.</text>
</comment>
<evidence type="ECO:0000313" key="12">
    <source>
        <dbReference type="EMBL" id="NKE73194.1"/>
    </source>
</evidence>
<keyword evidence="6" id="KW-0093">Biotin biosynthesis</keyword>
<dbReference type="InterPro" id="IPR004723">
    <property type="entry name" value="AONS_Archaea/Proteobacteria"/>
</dbReference>
<gene>
    <name evidence="12" type="primary">bioF</name>
    <name evidence="12" type="ORF">MNODULE_20775</name>
</gene>
<protein>
    <recommendedName>
        <fullName evidence="10">8-amino-7-ketopelargonate synthase</fullName>
        <ecNumber evidence="10">2.3.1.47</ecNumber>
    </recommendedName>
</protein>
<dbReference type="Proteomes" id="UP000534783">
    <property type="component" value="Unassembled WGS sequence"/>
</dbReference>
<evidence type="ECO:0000256" key="6">
    <source>
        <dbReference type="ARBA" id="ARBA00022756"/>
    </source>
</evidence>
<proteinExistence type="inferred from homology"/>
<dbReference type="GO" id="GO:0030170">
    <property type="term" value="F:pyridoxal phosphate binding"/>
    <property type="evidence" value="ECO:0007669"/>
    <property type="project" value="InterPro"/>
</dbReference>
<dbReference type="EMBL" id="VTOW01000005">
    <property type="protein sequence ID" value="NKE73194.1"/>
    <property type="molecule type" value="Genomic_DNA"/>
</dbReference>
<comment type="caution">
    <text evidence="12">The sequence shown here is derived from an EMBL/GenBank/DDBJ whole genome shotgun (WGS) entry which is preliminary data.</text>
</comment>
<keyword evidence="7 9" id="KW-0663">Pyridoxal phosphate</keyword>
<evidence type="ECO:0000256" key="1">
    <source>
        <dbReference type="ARBA" id="ARBA00001933"/>
    </source>
</evidence>
<evidence type="ECO:0000259" key="11">
    <source>
        <dbReference type="Pfam" id="PF00155"/>
    </source>
</evidence>
<evidence type="ECO:0000256" key="8">
    <source>
        <dbReference type="ARBA" id="ARBA00047715"/>
    </source>
</evidence>
<organism evidence="12 13">
    <name type="scientific">Candidatus Manganitrophus noduliformans</name>
    <dbReference type="NCBI Taxonomy" id="2606439"/>
    <lineage>
        <taxon>Bacteria</taxon>
        <taxon>Pseudomonadati</taxon>
        <taxon>Nitrospirota</taxon>
        <taxon>Nitrospiria</taxon>
        <taxon>Candidatus Troglogloeales</taxon>
        <taxon>Candidatus Manganitrophaceae</taxon>
        <taxon>Candidatus Manganitrophus</taxon>
    </lineage>
</organism>
<dbReference type="NCBIfam" id="TIGR00858">
    <property type="entry name" value="bioF"/>
    <property type="match status" value="1"/>
</dbReference>
<dbReference type="RefSeq" id="WP_168063131.1">
    <property type="nucleotide sequence ID" value="NZ_VTOW01000005.1"/>
</dbReference>
<comment type="function">
    <text evidence="10">Catalyzes the decarboxylative condensation of pimeloyl-[acyl-carrier protein] and L-alanine to produce 8-amino-7-oxononanoate (AON), [acyl-carrier protein], and carbon dioxide.</text>
</comment>
<dbReference type="UniPathway" id="UPA00078"/>
<dbReference type="PANTHER" id="PTHR13693:SF100">
    <property type="entry name" value="8-AMINO-7-OXONONANOATE SYNTHASE"/>
    <property type="match status" value="1"/>
</dbReference>
<dbReference type="InterPro" id="IPR015422">
    <property type="entry name" value="PyrdxlP-dep_Trfase_small"/>
</dbReference>
<dbReference type="InterPro" id="IPR001917">
    <property type="entry name" value="Aminotrans_II_pyridoxalP_BS"/>
</dbReference>
<dbReference type="PROSITE" id="PS00599">
    <property type="entry name" value="AA_TRANSFER_CLASS_2"/>
    <property type="match status" value="1"/>
</dbReference>
<evidence type="ECO:0000256" key="3">
    <source>
        <dbReference type="ARBA" id="ARBA00010008"/>
    </source>
</evidence>
<name>A0A7X6ID91_9BACT</name>
<evidence type="ECO:0000313" key="13">
    <source>
        <dbReference type="Proteomes" id="UP000534783"/>
    </source>
</evidence>
<comment type="cofactor">
    <cofactor evidence="1 9 10">
        <name>pyridoxal 5'-phosphate</name>
        <dbReference type="ChEBI" id="CHEBI:597326"/>
    </cofactor>
</comment>
<comment type="subunit">
    <text evidence="4 10">Homodimer.</text>
</comment>
<dbReference type="InterPro" id="IPR015424">
    <property type="entry name" value="PyrdxlP-dep_Trfase"/>
</dbReference>
<dbReference type="EC" id="2.3.1.47" evidence="10"/>
<dbReference type="AlphaFoldDB" id="A0A7X6ID91"/>
<keyword evidence="5 10" id="KW-0808">Transferase</keyword>
<evidence type="ECO:0000256" key="7">
    <source>
        <dbReference type="ARBA" id="ARBA00022898"/>
    </source>
</evidence>
<dbReference type="CDD" id="cd06454">
    <property type="entry name" value="KBL_like"/>
    <property type="match status" value="1"/>
</dbReference>
<feature type="modified residue" description="N6-(pyridoxal phosphate)lysine" evidence="9">
    <location>
        <position position="236"/>
    </location>
</feature>
<evidence type="ECO:0000256" key="9">
    <source>
        <dbReference type="PIRSR" id="PIRSR604723-51"/>
    </source>
</evidence>
<dbReference type="GO" id="GO:0008710">
    <property type="term" value="F:8-amino-7-oxononanoate synthase activity"/>
    <property type="evidence" value="ECO:0007669"/>
    <property type="project" value="UniProtKB-UniRule"/>
</dbReference>
<reference evidence="12 13" key="1">
    <citation type="journal article" date="2020" name="Nature">
        <title>Bacterial chemolithoautotrophy via manganese oxidation.</title>
        <authorList>
            <person name="Yu H."/>
            <person name="Leadbetter J.R."/>
        </authorList>
    </citation>
    <scope>NUCLEOTIDE SEQUENCE [LARGE SCALE GENOMIC DNA]</scope>
    <source>
        <strain evidence="12 13">Mn-1</strain>
    </source>
</reference>
<dbReference type="Gene3D" id="3.90.1150.10">
    <property type="entry name" value="Aspartate Aminotransferase, domain 1"/>
    <property type="match status" value="1"/>
</dbReference>
<dbReference type="PANTHER" id="PTHR13693">
    <property type="entry name" value="CLASS II AMINOTRANSFERASE/8-AMINO-7-OXONONANOATE SYNTHASE"/>
    <property type="match status" value="1"/>
</dbReference>
<dbReference type="InterPro" id="IPR050087">
    <property type="entry name" value="AON_synthase_class-II"/>
</dbReference>
<comment type="catalytic activity">
    <reaction evidence="8 10">
        <text>6-carboxyhexanoyl-[ACP] + L-alanine + H(+) = (8S)-8-amino-7-oxononanoate + holo-[ACP] + CO2</text>
        <dbReference type="Rhea" id="RHEA:42288"/>
        <dbReference type="Rhea" id="RHEA-COMP:9685"/>
        <dbReference type="Rhea" id="RHEA-COMP:9955"/>
        <dbReference type="ChEBI" id="CHEBI:15378"/>
        <dbReference type="ChEBI" id="CHEBI:16526"/>
        <dbReference type="ChEBI" id="CHEBI:57972"/>
        <dbReference type="ChEBI" id="CHEBI:64479"/>
        <dbReference type="ChEBI" id="CHEBI:78846"/>
        <dbReference type="ChEBI" id="CHEBI:149468"/>
        <dbReference type="EC" id="2.3.1.47"/>
    </reaction>
</comment>
<keyword evidence="12" id="KW-0012">Acyltransferase</keyword>
<sequence length="388" mass="42450">MFNFQKEISFLSKHHLIRTLVPIDSGQATTLKQNGKSFLHFSSNNYLGLAGHPTLKSTAIRAVEEWGVGGGASRLVSGNSRLYFELETKIAKFKNTASALVFPSGYAANIGAIGALVQKQDLIFADRLCHASLIDGARLSGATLRVYRHKDTEQLAKLLRQKKKKGQTLIITDGVFSMDGDIAPLAEILRLAEEFDALIYLDDAHATGVLGPNGRGTCDYFALSSPRIIQMGTLSKALGGLGGFIAADRVLIEYLINKARPFIYTTALPPVLLATALAGFELIESDPEIRNRLWRLTSRVRTQINQMGFNTCGSETPIIPILIGPTETALTFSQKLLEEGIYIPAIRPPTVPDGTSRLRISLMATHTDEQIQLLLNSLKHIGKKLRLI</sequence>
<dbReference type="InterPro" id="IPR004839">
    <property type="entry name" value="Aminotransferase_I/II_large"/>
</dbReference>
<dbReference type="SUPFAM" id="SSF53383">
    <property type="entry name" value="PLP-dependent transferases"/>
    <property type="match status" value="1"/>
</dbReference>
<comment type="similarity">
    <text evidence="3 10">Belongs to the class-II pyridoxal-phosphate-dependent aminotransferase family. BioF subfamily.</text>
</comment>
<evidence type="ECO:0000256" key="2">
    <source>
        <dbReference type="ARBA" id="ARBA00004746"/>
    </source>
</evidence>